<evidence type="ECO:0000256" key="10">
    <source>
        <dbReference type="ARBA" id="ARBA00023136"/>
    </source>
</evidence>
<evidence type="ECO:0000313" key="14">
    <source>
        <dbReference type="Proteomes" id="UP001163846"/>
    </source>
</evidence>
<dbReference type="InterPro" id="IPR015404">
    <property type="entry name" value="Vps5_C"/>
</dbReference>
<feature type="compositionally biased region" description="Polar residues" evidence="11">
    <location>
        <begin position="626"/>
        <end position="639"/>
    </location>
</feature>
<evidence type="ECO:0000256" key="8">
    <source>
        <dbReference type="ARBA" id="ARBA00022927"/>
    </source>
</evidence>
<evidence type="ECO:0000256" key="7">
    <source>
        <dbReference type="ARBA" id="ARBA00022553"/>
    </source>
</evidence>
<feature type="compositionally biased region" description="Basic and acidic residues" evidence="11">
    <location>
        <begin position="144"/>
        <end position="185"/>
    </location>
</feature>
<feature type="compositionally biased region" description="Polar residues" evidence="11">
    <location>
        <begin position="284"/>
        <end position="293"/>
    </location>
</feature>
<dbReference type="SUPFAM" id="SSF64268">
    <property type="entry name" value="PX domain"/>
    <property type="match status" value="1"/>
</dbReference>
<evidence type="ECO:0000256" key="2">
    <source>
        <dbReference type="ARBA" id="ARBA00004496"/>
    </source>
</evidence>
<keyword evidence="5" id="KW-0813">Transport</keyword>
<comment type="subcellular location">
    <subcellularLocation>
        <location evidence="2">Cytoplasm</location>
    </subcellularLocation>
    <subcellularLocation>
        <location evidence="3">Golgi apparatus</location>
    </subcellularLocation>
    <subcellularLocation>
        <location evidence="1">Membrane</location>
        <topology evidence="1">Peripheral membrane protein</topology>
        <orientation evidence="1">Cytoplasmic side</orientation>
    </subcellularLocation>
</comment>
<dbReference type="GO" id="GO:0042147">
    <property type="term" value="P:retrograde transport, endosome to Golgi"/>
    <property type="evidence" value="ECO:0007669"/>
    <property type="project" value="TreeGrafter"/>
</dbReference>
<dbReference type="GO" id="GO:0005794">
    <property type="term" value="C:Golgi apparatus"/>
    <property type="evidence" value="ECO:0007669"/>
    <property type="project" value="UniProtKB-SubCell"/>
</dbReference>
<reference evidence="13" key="1">
    <citation type="submission" date="2022-08" db="EMBL/GenBank/DDBJ databases">
        <authorList>
            <consortium name="DOE Joint Genome Institute"/>
            <person name="Min B."/>
            <person name="Riley R."/>
            <person name="Sierra-Patev S."/>
            <person name="Naranjo-Ortiz M."/>
            <person name="Looney B."/>
            <person name="Konkel Z."/>
            <person name="Slot J.C."/>
            <person name="Sakamoto Y."/>
            <person name="Steenwyk J.L."/>
            <person name="Rokas A."/>
            <person name="Carro J."/>
            <person name="Camarero S."/>
            <person name="Ferreira P."/>
            <person name="Molpeceres G."/>
            <person name="Ruiz-Duenas F.J."/>
            <person name="Serrano A."/>
            <person name="Henrissat B."/>
            <person name="Drula E."/>
            <person name="Hughes K.W."/>
            <person name="Mata J.L."/>
            <person name="Ishikawa N.K."/>
            <person name="Vargas-Isla R."/>
            <person name="Ushijima S."/>
            <person name="Smith C.A."/>
            <person name="Ahrendt S."/>
            <person name="Andreopoulos W."/>
            <person name="He G."/>
            <person name="Labutti K."/>
            <person name="Lipzen A."/>
            <person name="Ng V."/>
            <person name="Sandor L."/>
            <person name="Barry K."/>
            <person name="Martinez A.T."/>
            <person name="Xiao Y."/>
            <person name="Gibbons J.G."/>
            <person name="Terashima K."/>
            <person name="Hibbett D.S."/>
            <person name="Grigoriev I.V."/>
        </authorList>
    </citation>
    <scope>NUCLEOTIDE SEQUENCE</scope>
    <source>
        <strain evidence="13">TFB9207</strain>
    </source>
</reference>
<dbReference type="Pfam" id="PF00787">
    <property type="entry name" value="PX"/>
    <property type="match status" value="1"/>
</dbReference>
<protein>
    <submittedName>
        <fullName evidence="13">Protein transporter</fullName>
    </submittedName>
</protein>
<keyword evidence="6" id="KW-0963">Cytoplasm</keyword>
<keyword evidence="8" id="KW-0653">Protein transport</keyword>
<comment type="similarity">
    <text evidence="4">Belongs to the sorting nexin family.</text>
</comment>
<gene>
    <name evidence="13" type="ORF">F5878DRAFT_610227</name>
</gene>
<dbReference type="PANTHER" id="PTHR10555:SF170">
    <property type="entry name" value="FI18122P1"/>
    <property type="match status" value="1"/>
</dbReference>
<proteinExistence type="inferred from homology"/>
<dbReference type="GO" id="GO:0045053">
    <property type="term" value="P:protein retention in Golgi apparatus"/>
    <property type="evidence" value="ECO:0007669"/>
    <property type="project" value="TreeGrafter"/>
</dbReference>
<dbReference type="GO" id="GO:0030904">
    <property type="term" value="C:retromer complex"/>
    <property type="evidence" value="ECO:0007669"/>
    <property type="project" value="UniProtKB-ARBA"/>
</dbReference>
<keyword evidence="9" id="KW-0333">Golgi apparatus</keyword>
<organism evidence="13 14">
    <name type="scientific">Lentinula raphanica</name>
    <dbReference type="NCBI Taxonomy" id="153919"/>
    <lineage>
        <taxon>Eukaryota</taxon>
        <taxon>Fungi</taxon>
        <taxon>Dikarya</taxon>
        <taxon>Basidiomycota</taxon>
        <taxon>Agaricomycotina</taxon>
        <taxon>Agaricomycetes</taxon>
        <taxon>Agaricomycetidae</taxon>
        <taxon>Agaricales</taxon>
        <taxon>Marasmiineae</taxon>
        <taxon>Omphalotaceae</taxon>
        <taxon>Lentinula</taxon>
    </lineage>
</organism>
<dbReference type="Gene3D" id="1.20.1270.60">
    <property type="entry name" value="Arfaptin homology (AH) domain/BAR domain"/>
    <property type="match status" value="1"/>
</dbReference>
<keyword evidence="10" id="KW-0472">Membrane</keyword>
<accession>A0AA38PEI8</accession>
<feature type="domain" description="PX" evidence="12">
    <location>
        <begin position="310"/>
        <end position="443"/>
    </location>
</feature>
<dbReference type="InterPro" id="IPR027267">
    <property type="entry name" value="AH/BAR_dom_sf"/>
</dbReference>
<dbReference type="PROSITE" id="PS50195">
    <property type="entry name" value="PX"/>
    <property type="match status" value="1"/>
</dbReference>
<dbReference type="GO" id="GO:0035091">
    <property type="term" value="F:phosphatidylinositol binding"/>
    <property type="evidence" value="ECO:0007669"/>
    <property type="project" value="InterPro"/>
</dbReference>
<evidence type="ECO:0000259" key="12">
    <source>
        <dbReference type="PROSITE" id="PS50195"/>
    </source>
</evidence>
<dbReference type="PANTHER" id="PTHR10555">
    <property type="entry name" value="SORTING NEXIN"/>
    <property type="match status" value="1"/>
</dbReference>
<evidence type="ECO:0000256" key="1">
    <source>
        <dbReference type="ARBA" id="ARBA00004287"/>
    </source>
</evidence>
<feature type="compositionally biased region" description="Basic and acidic residues" evidence="11">
    <location>
        <begin position="45"/>
        <end position="56"/>
    </location>
</feature>
<dbReference type="InterPro" id="IPR001683">
    <property type="entry name" value="PX_dom"/>
</dbReference>
<dbReference type="GO" id="GO:0005768">
    <property type="term" value="C:endosome"/>
    <property type="evidence" value="ECO:0007669"/>
    <property type="project" value="TreeGrafter"/>
</dbReference>
<keyword evidence="7" id="KW-0597">Phosphoprotein</keyword>
<dbReference type="GO" id="GO:0005829">
    <property type="term" value="C:cytosol"/>
    <property type="evidence" value="ECO:0007669"/>
    <property type="project" value="GOC"/>
</dbReference>
<evidence type="ECO:0000256" key="5">
    <source>
        <dbReference type="ARBA" id="ARBA00022448"/>
    </source>
</evidence>
<dbReference type="FunFam" id="1.20.1270.60:FF:000022">
    <property type="entry name" value="Sorting nexin 3 protein"/>
    <property type="match status" value="1"/>
</dbReference>
<dbReference type="AlphaFoldDB" id="A0AA38PEI8"/>
<evidence type="ECO:0000256" key="11">
    <source>
        <dbReference type="SAM" id="MobiDB-lite"/>
    </source>
</evidence>
<dbReference type="EMBL" id="MU806039">
    <property type="protein sequence ID" value="KAJ3841444.1"/>
    <property type="molecule type" value="Genomic_DNA"/>
</dbReference>
<dbReference type="SMART" id="SM00312">
    <property type="entry name" value="PX"/>
    <property type="match status" value="1"/>
</dbReference>
<feature type="region of interest" description="Disordered" evidence="11">
    <location>
        <begin position="622"/>
        <end position="643"/>
    </location>
</feature>
<dbReference type="InterPro" id="IPR036871">
    <property type="entry name" value="PX_dom_sf"/>
</dbReference>
<feature type="region of interest" description="Disordered" evidence="11">
    <location>
        <begin position="1"/>
        <end position="293"/>
    </location>
</feature>
<evidence type="ECO:0000256" key="9">
    <source>
        <dbReference type="ARBA" id="ARBA00023034"/>
    </source>
</evidence>
<feature type="compositionally biased region" description="Low complexity" evidence="11">
    <location>
        <begin position="69"/>
        <end position="93"/>
    </location>
</feature>
<feature type="compositionally biased region" description="Low complexity" evidence="11">
    <location>
        <begin position="211"/>
        <end position="230"/>
    </location>
</feature>
<dbReference type="Pfam" id="PF09325">
    <property type="entry name" value="Vps5"/>
    <property type="match status" value="1"/>
</dbReference>
<dbReference type="Proteomes" id="UP001163846">
    <property type="component" value="Unassembled WGS sequence"/>
</dbReference>
<dbReference type="GO" id="GO:0015031">
    <property type="term" value="P:protein transport"/>
    <property type="evidence" value="ECO:0007669"/>
    <property type="project" value="UniProtKB-KW"/>
</dbReference>
<dbReference type="Gene3D" id="3.30.1520.10">
    <property type="entry name" value="Phox-like domain"/>
    <property type="match status" value="1"/>
</dbReference>
<evidence type="ECO:0000256" key="6">
    <source>
        <dbReference type="ARBA" id="ARBA00022490"/>
    </source>
</evidence>
<keyword evidence="14" id="KW-1185">Reference proteome</keyword>
<evidence type="ECO:0000313" key="13">
    <source>
        <dbReference type="EMBL" id="KAJ3841444.1"/>
    </source>
</evidence>
<sequence length="738" mass="81066">MAGFDDLLAPSRSMLEDNPFSEDHNPFGSTARSGSPDPWASPFGHSHDAWAEDRHTQSSVDEEYHEPETPVSVSESTSSHLETTTTETPSESVGPAEPSDPLDSAAANVDSSDEEDNKPLGFKRARNPSLKPAGFKESVADVPEVPKENESRKDEEPTKSLEKAHEESEQDKVDAEQDSDSKAESPRVFSETATIRPHMIEEPETNVQHYSTTPTVTSSTSSLSGPSSPTAPWGPLSGQTSGGWGEHQPYSPPEFNDGMSASAPVISHTQDEDDSDDDKPIGQLAQSLSLSPKSQNRLLSNRIDDPSLPPLFTITVDDPQKVGDPIRSYVMYTVHTRTTSPLYQKSAFSVLRRYSDFLWLYNTLSYNNPGVVVPPVPEKNPLLFTNPILGSAGKKGYVGRFDEGFIRQRRFALEKCIQKIANHPVLCKDPDLKLFLESDTFALDIKHRKPDPGSPGPSSGIISSIGQTLASATGSRFHETDDYFDSKRIYLDSLEAQLRSLVKSIDLVSKHRMELAQAVSEFSDRAKELAESGDFNTGLNISGSSQAQQVSQALMGLAEVERKAQELHVIQSEQDMLTIMGTVDEYARLIGSVRLAFSSRGRMYQAWKNADADVIRVKQTHERNRGTSAYGGNSPTPGTLSKGAGGALGHSLSLIAETEMRAAQAKRAFENTSRLCKAEMARFEEERVEDFRDALRAWLEGMIGRQSELIAAWESYQQGLLRRSGRLQNGRSQSISAQ</sequence>
<comment type="caution">
    <text evidence="13">The sequence shown here is derived from an EMBL/GenBank/DDBJ whole genome shotgun (WGS) entry which is preliminary data.</text>
</comment>
<name>A0AA38PEI8_9AGAR</name>
<evidence type="ECO:0000256" key="3">
    <source>
        <dbReference type="ARBA" id="ARBA00004555"/>
    </source>
</evidence>
<evidence type="ECO:0000256" key="4">
    <source>
        <dbReference type="ARBA" id="ARBA00010883"/>
    </source>
</evidence>